<dbReference type="AlphaFoldDB" id="A0A4C1Y8I9"/>
<reference evidence="1 2" key="1">
    <citation type="journal article" date="2019" name="Commun. Biol.">
        <title>The bagworm genome reveals a unique fibroin gene that provides high tensile strength.</title>
        <authorList>
            <person name="Kono N."/>
            <person name="Nakamura H."/>
            <person name="Ohtoshi R."/>
            <person name="Tomita M."/>
            <person name="Numata K."/>
            <person name="Arakawa K."/>
        </authorList>
    </citation>
    <scope>NUCLEOTIDE SEQUENCE [LARGE SCALE GENOMIC DNA]</scope>
</reference>
<accession>A0A4C1Y8I9</accession>
<evidence type="ECO:0000313" key="2">
    <source>
        <dbReference type="Proteomes" id="UP000299102"/>
    </source>
</evidence>
<gene>
    <name evidence="1" type="ORF">EVAR_53521_1</name>
</gene>
<keyword evidence="2" id="KW-1185">Reference proteome</keyword>
<protein>
    <submittedName>
        <fullName evidence="1">Uncharacterized protein</fullName>
    </submittedName>
</protein>
<dbReference type="Proteomes" id="UP000299102">
    <property type="component" value="Unassembled WGS sequence"/>
</dbReference>
<dbReference type="EMBL" id="BGZK01001088">
    <property type="protein sequence ID" value="GBP70857.1"/>
    <property type="molecule type" value="Genomic_DNA"/>
</dbReference>
<proteinExistence type="predicted"/>
<sequence>MCARPRPPQALLPSAGQPLPGEDSCCRVSLTNSHCVQSLLLSRNFRDDSQQAASPQVILRGMYRLHDNLPRLFRGEWKTWKIKTNVVIPSATFASLTISNATNK</sequence>
<evidence type="ECO:0000313" key="1">
    <source>
        <dbReference type="EMBL" id="GBP70857.1"/>
    </source>
</evidence>
<name>A0A4C1Y8I9_EUMVA</name>
<organism evidence="1 2">
    <name type="scientific">Eumeta variegata</name>
    <name type="common">Bagworm moth</name>
    <name type="synonym">Eumeta japonica</name>
    <dbReference type="NCBI Taxonomy" id="151549"/>
    <lineage>
        <taxon>Eukaryota</taxon>
        <taxon>Metazoa</taxon>
        <taxon>Ecdysozoa</taxon>
        <taxon>Arthropoda</taxon>
        <taxon>Hexapoda</taxon>
        <taxon>Insecta</taxon>
        <taxon>Pterygota</taxon>
        <taxon>Neoptera</taxon>
        <taxon>Endopterygota</taxon>
        <taxon>Lepidoptera</taxon>
        <taxon>Glossata</taxon>
        <taxon>Ditrysia</taxon>
        <taxon>Tineoidea</taxon>
        <taxon>Psychidae</taxon>
        <taxon>Oiketicinae</taxon>
        <taxon>Eumeta</taxon>
    </lineage>
</organism>
<comment type="caution">
    <text evidence="1">The sequence shown here is derived from an EMBL/GenBank/DDBJ whole genome shotgun (WGS) entry which is preliminary data.</text>
</comment>